<keyword evidence="1" id="KW-0472">Membrane</keyword>
<organism evidence="3 4">
    <name type="scientific">Desulfacinum infernum DSM 9756</name>
    <dbReference type="NCBI Taxonomy" id="1121391"/>
    <lineage>
        <taxon>Bacteria</taxon>
        <taxon>Pseudomonadati</taxon>
        <taxon>Thermodesulfobacteriota</taxon>
        <taxon>Syntrophobacteria</taxon>
        <taxon>Syntrophobacterales</taxon>
        <taxon>Syntrophobacteraceae</taxon>
        <taxon>Desulfacinum</taxon>
    </lineage>
</organism>
<reference evidence="4" key="1">
    <citation type="submission" date="2016-11" db="EMBL/GenBank/DDBJ databases">
        <authorList>
            <person name="Varghese N."/>
            <person name="Submissions S."/>
        </authorList>
    </citation>
    <scope>NUCLEOTIDE SEQUENCE [LARGE SCALE GENOMIC DNA]</scope>
    <source>
        <strain evidence="4">DSM 9756</strain>
    </source>
</reference>
<keyword evidence="4" id="KW-1185">Reference proteome</keyword>
<feature type="signal peptide" evidence="2">
    <location>
        <begin position="1"/>
        <end position="28"/>
    </location>
</feature>
<keyword evidence="1" id="KW-0812">Transmembrane</keyword>
<evidence type="ECO:0000256" key="2">
    <source>
        <dbReference type="SAM" id="SignalP"/>
    </source>
</evidence>
<name>A0A1M5IPG8_9BACT</name>
<feature type="transmembrane region" description="Helical" evidence="1">
    <location>
        <begin position="141"/>
        <end position="160"/>
    </location>
</feature>
<proteinExistence type="predicted"/>
<feature type="chain" id="PRO_5013268472" evidence="2">
    <location>
        <begin position="29"/>
        <end position="194"/>
    </location>
</feature>
<dbReference type="AlphaFoldDB" id="A0A1M5IPG8"/>
<gene>
    <name evidence="3" type="ORF">SAMN02745206_03646</name>
</gene>
<protein>
    <submittedName>
        <fullName evidence="3">Uncharacterized protein</fullName>
    </submittedName>
</protein>
<accession>A0A1M5IPG8</accession>
<keyword evidence="1" id="KW-1133">Transmembrane helix</keyword>
<dbReference type="OrthoDB" id="5422071at2"/>
<feature type="transmembrane region" description="Helical" evidence="1">
    <location>
        <begin position="65"/>
        <end position="86"/>
    </location>
</feature>
<dbReference type="Proteomes" id="UP000184076">
    <property type="component" value="Unassembled WGS sequence"/>
</dbReference>
<evidence type="ECO:0000256" key="1">
    <source>
        <dbReference type="SAM" id="Phobius"/>
    </source>
</evidence>
<dbReference type="EMBL" id="FQVB01000059">
    <property type="protein sequence ID" value="SHG30244.1"/>
    <property type="molecule type" value="Genomic_DNA"/>
</dbReference>
<evidence type="ECO:0000313" key="3">
    <source>
        <dbReference type="EMBL" id="SHG30244.1"/>
    </source>
</evidence>
<keyword evidence="2" id="KW-0732">Signal</keyword>
<evidence type="ECO:0000313" key="4">
    <source>
        <dbReference type="Proteomes" id="UP000184076"/>
    </source>
</evidence>
<dbReference type="RefSeq" id="WP_073042073.1">
    <property type="nucleotide sequence ID" value="NZ_FQVB01000059.1"/>
</dbReference>
<feature type="transmembrane region" description="Helical" evidence="1">
    <location>
        <begin position="172"/>
        <end position="190"/>
    </location>
</feature>
<feature type="transmembrane region" description="Helical" evidence="1">
    <location>
        <begin position="112"/>
        <end position="129"/>
    </location>
</feature>
<sequence length="194" mass="21813">MEWRNRFGKCVFLLACLASALFVWSARADHDHDHSLKHGFPGWGIESKGRLRQGDHGNEATGETAAWLFAVANVPAVLGFAARRMLKRTRSNPARKKWADLYTFNKKRLMPIHYVGNLSALGIALWHFVLSRCRSTSLPEWTLALLLGFALLGVLMKLRLGSQSLIKTARTLHTNPVVVATLFLLLWLGHQMVD</sequence>